<dbReference type="Pfam" id="PF07690">
    <property type="entry name" value="MFS_1"/>
    <property type="match status" value="1"/>
</dbReference>
<dbReference type="PROSITE" id="PS50850">
    <property type="entry name" value="MFS"/>
    <property type="match status" value="1"/>
</dbReference>
<feature type="domain" description="Major facilitator superfamily (MFS) profile" evidence="7">
    <location>
        <begin position="20"/>
        <end position="392"/>
    </location>
</feature>
<evidence type="ECO:0000256" key="2">
    <source>
        <dbReference type="ARBA" id="ARBA00022475"/>
    </source>
</evidence>
<evidence type="ECO:0000313" key="9">
    <source>
        <dbReference type="Proteomes" id="UP000036277"/>
    </source>
</evidence>
<keyword evidence="9" id="KW-1185">Reference proteome</keyword>
<feature type="transmembrane region" description="Helical" evidence="6">
    <location>
        <begin position="54"/>
        <end position="74"/>
    </location>
</feature>
<proteinExistence type="predicted"/>
<feature type="transmembrane region" description="Helical" evidence="6">
    <location>
        <begin position="280"/>
        <end position="298"/>
    </location>
</feature>
<dbReference type="PANTHER" id="PTHR43124">
    <property type="entry name" value="PURINE EFFLUX PUMP PBUE"/>
    <property type="match status" value="1"/>
</dbReference>
<evidence type="ECO:0000259" key="7">
    <source>
        <dbReference type="PROSITE" id="PS50850"/>
    </source>
</evidence>
<evidence type="ECO:0000256" key="1">
    <source>
        <dbReference type="ARBA" id="ARBA00004651"/>
    </source>
</evidence>
<feature type="transmembrane region" description="Helical" evidence="6">
    <location>
        <begin position="86"/>
        <end position="105"/>
    </location>
</feature>
<evidence type="ECO:0000313" key="8">
    <source>
        <dbReference type="EMBL" id="KMJ44120.1"/>
    </source>
</evidence>
<evidence type="ECO:0000256" key="5">
    <source>
        <dbReference type="ARBA" id="ARBA00023136"/>
    </source>
</evidence>
<feature type="transmembrane region" description="Helical" evidence="6">
    <location>
        <begin position="172"/>
        <end position="194"/>
    </location>
</feature>
<dbReference type="PATRIC" id="fig|880157.4.peg.3420"/>
<dbReference type="EMBL" id="LFCV01000120">
    <property type="protein sequence ID" value="KMJ44120.1"/>
    <property type="molecule type" value="Genomic_DNA"/>
</dbReference>
<comment type="caution">
    <text evidence="8">The sequence shown here is derived from an EMBL/GenBank/DDBJ whole genome shotgun (WGS) entry which is preliminary data.</text>
</comment>
<dbReference type="GO" id="GO:0005886">
    <property type="term" value="C:plasma membrane"/>
    <property type="evidence" value="ECO:0007669"/>
    <property type="project" value="UniProtKB-SubCell"/>
</dbReference>
<evidence type="ECO:0000256" key="6">
    <source>
        <dbReference type="SAM" id="Phobius"/>
    </source>
</evidence>
<feature type="transmembrane region" description="Helical" evidence="6">
    <location>
        <begin position="144"/>
        <end position="166"/>
    </location>
</feature>
<keyword evidence="2" id="KW-1003">Cell membrane</keyword>
<reference evidence="8 9" key="1">
    <citation type="submission" date="2015-06" db="EMBL/GenBank/DDBJ databases">
        <title>Draft Whole-Genome Sequence of the Entomopathogenic Bacterium Xenorhabdus khoisanae.</title>
        <authorList>
            <person name="Naidoo S."/>
            <person name="Featherston J."/>
            <person name="Gray V.M."/>
        </authorList>
    </citation>
    <scope>NUCLEOTIDE SEQUENCE [LARGE SCALE GENOMIC DNA]</scope>
    <source>
        <strain evidence="8 9">MCB</strain>
    </source>
</reference>
<feature type="transmembrane region" description="Helical" evidence="6">
    <location>
        <begin position="215"/>
        <end position="238"/>
    </location>
</feature>
<dbReference type="InterPro" id="IPR020846">
    <property type="entry name" value="MFS_dom"/>
</dbReference>
<dbReference type="Proteomes" id="UP000036277">
    <property type="component" value="Unassembled WGS sequence"/>
</dbReference>
<feature type="transmembrane region" description="Helical" evidence="6">
    <location>
        <begin position="343"/>
        <end position="361"/>
    </location>
</feature>
<dbReference type="PANTHER" id="PTHR43124:SF3">
    <property type="entry name" value="CHLORAMPHENICOL EFFLUX PUMP RV0191"/>
    <property type="match status" value="1"/>
</dbReference>
<dbReference type="STRING" id="880157.AB204_16020"/>
<feature type="transmembrane region" description="Helical" evidence="6">
    <location>
        <begin position="367"/>
        <end position="387"/>
    </location>
</feature>
<dbReference type="AlphaFoldDB" id="A0A0J5ILR4"/>
<name>A0A0J5ILR4_9GAMM</name>
<dbReference type="InterPro" id="IPR036259">
    <property type="entry name" value="MFS_trans_sf"/>
</dbReference>
<feature type="transmembrane region" description="Helical" evidence="6">
    <location>
        <begin position="253"/>
        <end position="273"/>
    </location>
</feature>
<gene>
    <name evidence="8" type="ORF">AB204_16020</name>
</gene>
<accession>A0A0J5ILR4</accession>
<dbReference type="GO" id="GO:0022857">
    <property type="term" value="F:transmembrane transporter activity"/>
    <property type="evidence" value="ECO:0007669"/>
    <property type="project" value="InterPro"/>
</dbReference>
<organism evidence="8 9">
    <name type="scientific">Xenorhabdus khoisanae</name>
    <dbReference type="NCBI Taxonomy" id="880157"/>
    <lineage>
        <taxon>Bacteria</taxon>
        <taxon>Pseudomonadati</taxon>
        <taxon>Pseudomonadota</taxon>
        <taxon>Gammaproteobacteria</taxon>
        <taxon>Enterobacterales</taxon>
        <taxon>Morganellaceae</taxon>
        <taxon>Xenorhabdus</taxon>
    </lineage>
</organism>
<keyword evidence="3 6" id="KW-0812">Transmembrane</keyword>
<evidence type="ECO:0000256" key="4">
    <source>
        <dbReference type="ARBA" id="ARBA00022989"/>
    </source>
</evidence>
<feature type="transmembrane region" description="Helical" evidence="6">
    <location>
        <begin position="304"/>
        <end position="323"/>
    </location>
</feature>
<protein>
    <submittedName>
        <fullName evidence="8">MFS transporter</fullName>
    </submittedName>
</protein>
<feature type="transmembrane region" description="Helical" evidence="6">
    <location>
        <begin position="111"/>
        <end position="132"/>
    </location>
</feature>
<comment type="subcellular location">
    <subcellularLocation>
        <location evidence="1">Cell membrane</location>
        <topology evidence="1">Multi-pass membrane protein</topology>
    </subcellularLocation>
</comment>
<dbReference type="SUPFAM" id="SSF103473">
    <property type="entry name" value="MFS general substrate transporter"/>
    <property type="match status" value="1"/>
</dbReference>
<dbReference type="OrthoDB" id="2810795at2"/>
<sequence length="401" mass="42263">MHENTSALLGETSERLPISGLLALAMTGFIAILTETLPAGLLPQIGIDLGVSEALAGQLVTLYALGSLLAAIPLTAATRGWRRRPVLLLAIGGFLIFNTITALSSNYFLTLIARFLAGVAAGLAWGLLAGYARRMVPVSLQGRAMAVAMVGTPIALSLGVPIGTWVGNLIGWRGTFAIMSGLTLILVIWVMLKLPDFPGQSANHRIPVHKVFTTAGIRPVLLVILFWMLAHNILYTYIAPFLVPAGLSDRVDFILLVFGVAALLGIWIIGLLVDRYLRILVLLSLSVFTLTAIMLGFGGNIPSVIYLGITLWGLTFGGAATLLQTASADAAGDGADVAQSMVVTAWNLAIAGGGIIGGVLLETSSVSSFPWAICMLLLIGLIVAWKAKKHGFPHSRQAPLL</sequence>
<dbReference type="Gene3D" id="1.20.1250.20">
    <property type="entry name" value="MFS general substrate transporter like domains"/>
    <property type="match status" value="1"/>
</dbReference>
<keyword evidence="4 6" id="KW-1133">Transmembrane helix</keyword>
<feature type="transmembrane region" description="Helical" evidence="6">
    <location>
        <begin position="21"/>
        <end position="42"/>
    </location>
</feature>
<dbReference type="RefSeq" id="WP_047964369.1">
    <property type="nucleotide sequence ID" value="NZ_CAWMBG010000120.1"/>
</dbReference>
<keyword evidence="5 6" id="KW-0472">Membrane</keyword>
<evidence type="ECO:0000256" key="3">
    <source>
        <dbReference type="ARBA" id="ARBA00022692"/>
    </source>
</evidence>
<dbReference type="InterPro" id="IPR050189">
    <property type="entry name" value="MFS_Efflux_Transporters"/>
</dbReference>
<dbReference type="CDD" id="cd17324">
    <property type="entry name" value="MFS_NepI_like"/>
    <property type="match status" value="1"/>
</dbReference>
<dbReference type="InterPro" id="IPR011701">
    <property type="entry name" value="MFS"/>
</dbReference>